<protein>
    <submittedName>
        <fullName evidence="1">Uncharacterized protein</fullName>
    </submittedName>
</protein>
<sequence length="621" mass="70473">MVASPPPPPMELASAAFVHLGCTHAQLFRSEYKRSNRTKGLKILRCFPHCCPKHIDRSYCGTSLSVRVELAARSPGAGPVELSPTDALAVFARFEAVTDASIRPGECVEVAKIAAGTQSESNLDGQWMEGLIDRPSGLITTFRRPDAPVDYQKPLVFHLNGKPLSRWYYDWESGANKAQRLMKHVLKAYVVERCAVDRHGNLTAFTDPQAHTQLYRVSRVVTSPEFTQVSGFPYSSDAHGLFEGNLQWGQTNLPAARVSRNLALAYAFLRWVPMSSYAPIAAELTLLRALTQGIKWLYSEGTWQWLRSFFYHHARSVLDKHALRACFLLLIQELSDCLDAQVFAHTDLKSLDNVAEEVIAAVYTYPDLHARRFQVREILGGRNFIGWNAFMAQIRETYIGMSTSRRTHHAFARRPLRIGFSQVHPARNDIENCWNGEWLLDVNKASWTSSDDVEACKLHVRSNHTIAGSLSFMRIVLDGKERVFSQFPDGMASAVDACLYGDYVGEVRVEHPERFVVYLQVYNWSLSRNDPSYNVHLRIECWRGHKLYISGDTLATTAPTTYMTDEETSLWGEMSLRTKQETMSEVHARYLQEHSRARWNTSVAAEPWKEVGRFRLTYAKV</sequence>
<dbReference type="GeneID" id="20654713"/>
<evidence type="ECO:0000313" key="2">
    <source>
        <dbReference type="Proteomes" id="UP000002640"/>
    </source>
</evidence>
<keyword evidence="2" id="KW-1185">Reference proteome</keyword>
<accession>G4YJR9</accession>
<dbReference type="RefSeq" id="XP_009513901.1">
    <property type="nucleotide sequence ID" value="XM_009515606.1"/>
</dbReference>
<dbReference type="OMA" id="MRESYMT"/>
<organism evidence="1 2">
    <name type="scientific">Phytophthora sojae (strain P6497)</name>
    <name type="common">Soybean stem and root rot agent</name>
    <name type="synonym">Phytophthora megasperma f. sp. glycines</name>
    <dbReference type="NCBI Taxonomy" id="1094619"/>
    <lineage>
        <taxon>Eukaryota</taxon>
        <taxon>Sar</taxon>
        <taxon>Stramenopiles</taxon>
        <taxon>Oomycota</taxon>
        <taxon>Peronosporomycetes</taxon>
        <taxon>Peronosporales</taxon>
        <taxon>Peronosporaceae</taxon>
        <taxon>Phytophthora</taxon>
    </lineage>
</organism>
<proteinExistence type="predicted"/>
<dbReference type="KEGG" id="psoj:PHYSODRAFT_476226"/>
<dbReference type="InParanoid" id="G4YJR9"/>
<name>G4YJR9_PHYSP</name>
<evidence type="ECO:0000313" key="1">
    <source>
        <dbReference type="EMBL" id="EGZ26626.1"/>
    </source>
</evidence>
<gene>
    <name evidence="1" type="ORF">PHYSODRAFT_476226</name>
</gene>
<dbReference type="EMBL" id="JH159151">
    <property type="protein sequence ID" value="EGZ26626.1"/>
    <property type="molecule type" value="Genomic_DNA"/>
</dbReference>
<dbReference type="AlphaFoldDB" id="G4YJR9"/>
<dbReference type="Proteomes" id="UP000002640">
    <property type="component" value="Unassembled WGS sequence"/>
</dbReference>
<reference evidence="1 2" key="1">
    <citation type="journal article" date="2006" name="Science">
        <title>Phytophthora genome sequences uncover evolutionary origins and mechanisms of pathogenesis.</title>
        <authorList>
            <person name="Tyler B.M."/>
            <person name="Tripathy S."/>
            <person name="Zhang X."/>
            <person name="Dehal P."/>
            <person name="Jiang R.H."/>
            <person name="Aerts A."/>
            <person name="Arredondo F.D."/>
            <person name="Baxter L."/>
            <person name="Bensasson D."/>
            <person name="Beynon J.L."/>
            <person name="Chapman J."/>
            <person name="Damasceno C.M."/>
            <person name="Dorrance A.E."/>
            <person name="Dou D."/>
            <person name="Dickerman A.W."/>
            <person name="Dubchak I.L."/>
            <person name="Garbelotto M."/>
            <person name="Gijzen M."/>
            <person name="Gordon S.G."/>
            <person name="Govers F."/>
            <person name="Grunwald N.J."/>
            <person name="Huang W."/>
            <person name="Ivors K.L."/>
            <person name="Jones R.W."/>
            <person name="Kamoun S."/>
            <person name="Krampis K."/>
            <person name="Lamour K.H."/>
            <person name="Lee M.K."/>
            <person name="McDonald W.H."/>
            <person name="Medina M."/>
            <person name="Meijer H.J."/>
            <person name="Nordberg E.K."/>
            <person name="Maclean D.J."/>
            <person name="Ospina-Giraldo M.D."/>
            <person name="Morris P.F."/>
            <person name="Phuntumart V."/>
            <person name="Putnam N.H."/>
            <person name="Rash S."/>
            <person name="Rose J.K."/>
            <person name="Sakihama Y."/>
            <person name="Salamov A.A."/>
            <person name="Savidor A."/>
            <person name="Scheuring C.F."/>
            <person name="Smith B.M."/>
            <person name="Sobral B.W."/>
            <person name="Terry A."/>
            <person name="Torto-Alalibo T.A."/>
            <person name="Win J."/>
            <person name="Xu Z."/>
            <person name="Zhang H."/>
            <person name="Grigoriev I.V."/>
            <person name="Rokhsar D.S."/>
            <person name="Boore J.L."/>
        </authorList>
    </citation>
    <scope>NUCLEOTIDE SEQUENCE [LARGE SCALE GENOMIC DNA]</scope>
    <source>
        <strain evidence="1 2">P6497</strain>
    </source>
</reference>